<dbReference type="InterPro" id="IPR029035">
    <property type="entry name" value="DHS-like_NAD/FAD-binding_dom"/>
</dbReference>
<evidence type="ECO:0000256" key="2">
    <source>
        <dbReference type="ARBA" id="ARBA00006924"/>
    </source>
</evidence>
<dbReference type="EMBL" id="JBANRG010000009">
    <property type="protein sequence ID" value="KAK7463878.1"/>
    <property type="molecule type" value="Genomic_DNA"/>
</dbReference>
<reference evidence="10 11" key="1">
    <citation type="submission" date="2024-01" db="EMBL/GenBank/DDBJ databases">
        <title>A draft genome for the cacao thread blight pathogen Marasmiellus scandens.</title>
        <authorList>
            <person name="Baruah I.K."/>
            <person name="Leung J."/>
            <person name="Bukari Y."/>
            <person name="Amoako-Attah I."/>
            <person name="Meinhardt L.W."/>
            <person name="Bailey B.A."/>
            <person name="Cohen S.P."/>
        </authorList>
    </citation>
    <scope>NUCLEOTIDE SEQUENCE [LARGE SCALE GENOMIC DNA]</scope>
    <source>
        <strain evidence="10 11">GH-19</strain>
    </source>
</reference>
<feature type="compositionally biased region" description="Low complexity" evidence="7">
    <location>
        <begin position="139"/>
        <end position="150"/>
    </location>
</feature>
<feature type="binding site" evidence="6">
    <location>
        <position position="203"/>
    </location>
    <ligand>
        <name>Zn(2+)</name>
        <dbReference type="ChEBI" id="CHEBI:29105"/>
    </ligand>
</feature>
<dbReference type="SUPFAM" id="SSF52467">
    <property type="entry name" value="DHS-like NAD/FAD-binding domain"/>
    <property type="match status" value="1"/>
</dbReference>
<feature type="compositionally biased region" description="Basic residues" evidence="7">
    <location>
        <begin position="504"/>
        <end position="515"/>
    </location>
</feature>
<dbReference type="Proteomes" id="UP001498398">
    <property type="component" value="Unassembled WGS sequence"/>
</dbReference>
<gene>
    <name evidence="10" type="primary">HST3_1</name>
    <name evidence="9" type="synonym">HST3_2</name>
    <name evidence="10" type="ORF">VKT23_005813</name>
    <name evidence="9" type="ORF">VKT23_007214</name>
</gene>
<dbReference type="PANTHER" id="PTHR11085">
    <property type="entry name" value="NAD-DEPENDENT PROTEIN DEACYLASE SIRTUIN-5, MITOCHONDRIAL-RELATED"/>
    <property type="match status" value="1"/>
</dbReference>
<evidence type="ECO:0000259" key="8">
    <source>
        <dbReference type="PROSITE" id="PS50305"/>
    </source>
</evidence>
<feature type="domain" description="Deacetylase sirtuin-type" evidence="8">
    <location>
        <begin position="13"/>
        <end position="343"/>
    </location>
</feature>
<feature type="region of interest" description="Disordered" evidence="7">
    <location>
        <begin position="497"/>
        <end position="529"/>
    </location>
</feature>
<evidence type="ECO:0000313" key="9">
    <source>
        <dbReference type="EMBL" id="KAK7463878.1"/>
    </source>
</evidence>
<feature type="compositionally biased region" description="Basic residues" evidence="7">
    <location>
        <begin position="371"/>
        <end position="380"/>
    </location>
</feature>
<dbReference type="Pfam" id="PF02146">
    <property type="entry name" value="SIR2"/>
    <property type="match status" value="2"/>
</dbReference>
<keyword evidence="5" id="KW-0496">Mitochondrion</keyword>
<sequence>MTVTLLLSDIKTDSHARRSLNDLSLSVAKCKKIVVVTGAGISCSSGIPDFRSSDGLYNLVKQKYPDVVLKGRDLFDASLFRDSTSTSVFLTFISQLKQSIDSSEPTPTHHFIKTLDTKKKLLRSYTQNIDGLEDRVGLPSSATPESSSSTNGKAKASMKQCRNIQLHGDIHRVRCMACSASFPCAQIHLDAFDRGLSPECPECSQRSQARVARSARATRVGSLRPGIVLYDEPHPQGDEIGVVQGFDLGRKPDMLIIMGTSLKVHGLKKLVKEFAKAVHAQSSSASSGTSRQKNWAGKVVFVNKTAPGSEWSDIIDYHVSGETDQWSEKVIEDWKRMRPADWEVQQTLVSADGDVSMFKATKDVITAVNKAKTKVSKKKQLSSDEKNIPPPSSFDMVLSTPDHPAKSKKKQLRSEEEEENVPPSYDMVLSTPSSPSKRRRGHSHYNDLESSPSKRRVKALGSAGGLEPEARGLLFGKSNNRQQVDADVDELCADLSMQGVNSPKKPRALKKSRSVKKIDTGKAVAPLKA</sequence>
<feature type="region of interest" description="Disordered" evidence="7">
    <location>
        <begin position="133"/>
        <end position="156"/>
    </location>
</feature>
<dbReference type="GO" id="GO:0016829">
    <property type="term" value="F:lyase activity"/>
    <property type="evidence" value="ECO:0007669"/>
    <property type="project" value="UniProtKB-KW"/>
</dbReference>
<keyword evidence="10" id="KW-0456">Lyase</keyword>
<dbReference type="InterPro" id="IPR050134">
    <property type="entry name" value="NAD-dep_sirtuin_deacylases"/>
</dbReference>
<evidence type="ECO:0000256" key="6">
    <source>
        <dbReference type="PROSITE-ProRule" id="PRU00236"/>
    </source>
</evidence>
<dbReference type="InterPro" id="IPR026591">
    <property type="entry name" value="Sirtuin_cat_small_dom_sf"/>
</dbReference>
<keyword evidence="3" id="KW-0808">Transferase</keyword>
<evidence type="ECO:0000256" key="7">
    <source>
        <dbReference type="SAM" id="MobiDB-lite"/>
    </source>
</evidence>
<keyword evidence="11" id="KW-1185">Reference proteome</keyword>
<feature type="binding site" evidence="6">
    <location>
        <position position="175"/>
    </location>
    <ligand>
        <name>Zn(2+)</name>
        <dbReference type="ChEBI" id="CHEBI:29105"/>
    </ligand>
</feature>
<keyword evidence="4" id="KW-0520">NAD</keyword>
<evidence type="ECO:0000313" key="10">
    <source>
        <dbReference type="EMBL" id="KAK7465842.1"/>
    </source>
</evidence>
<evidence type="ECO:0000256" key="3">
    <source>
        <dbReference type="ARBA" id="ARBA00022679"/>
    </source>
</evidence>
<evidence type="ECO:0000256" key="5">
    <source>
        <dbReference type="ARBA" id="ARBA00023128"/>
    </source>
</evidence>
<dbReference type="EMBL" id="JBANRG010000006">
    <property type="protein sequence ID" value="KAK7465842.1"/>
    <property type="molecule type" value="Genomic_DNA"/>
</dbReference>
<comment type="subcellular location">
    <subcellularLocation>
        <location evidence="1">Mitochondrion</location>
    </subcellularLocation>
</comment>
<comment type="similarity">
    <text evidence="2">Belongs to the sirtuin family. Class I subfamily.</text>
</comment>
<feature type="active site" description="Proton acceptor" evidence="6">
    <location>
        <position position="167"/>
    </location>
</feature>
<protein>
    <submittedName>
        <fullName evidence="10">NAD-dependent deacetylase hst3</fullName>
        <ecNumber evidence="10">4.4.1.36</ecNumber>
    </submittedName>
</protein>
<dbReference type="Gene3D" id="3.40.50.1220">
    <property type="entry name" value="TPP-binding domain"/>
    <property type="match status" value="1"/>
</dbReference>
<keyword evidence="6" id="KW-0862">Zinc</keyword>
<dbReference type="Gene3D" id="3.30.1600.10">
    <property type="entry name" value="SIR2/SIRT2 'Small Domain"/>
    <property type="match status" value="1"/>
</dbReference>
<dbReference type="InterPro" id="IPR003000">
    <property type="entry name" value="Sirtuin"/>
</dbReference>
<organism evidence="10 11">
    <name type="scientific">Marasmiellus scandens</name>
    <dbReference type="NCBI Taxonomy" id="2682957"/>
    <lineage>
        <taxon>Eukaryota</taxon>
        <taxon>Fungi</taxon>
        <taxon>Dikarya</taxon>
        <taxon>Basidiomycota</taxon>
        <taxon>Agaricomycotina</taxon>
        <taxon>Agaricomycetes</taxon>
        <taxon>Agaricomycetidae</taxon>
        <taxon>Agaricales</taxon>
        <taxon>Marasmiineae</taxon>
        <taxon>Omphalotaceae</taxon>
        <taxon>Marasmiellus</taxon>
    </lineage>
</organism>
<evidence type="ECO:0000256" key="4">
    <source>
        <dbReference type="ARBA" id="ARBA00023027"/>
    </source>
</evidence>
<proteinExistence type="inferred from homology"/>
<dbReference type="InterPro" id="IPR026590">
    <property type="entry name" value="Ssirtuin_cat_dom"/>
</dbReference>
<feature type="region of interest" description="Disordered" evidence="7">
    <location>
        <begin position="370"/>
        <end position="481"/>
    </location>
</feature>
<dbReference type="EC" id="4.4.1.36" evidence="10"/>
<feature type="binding site" evidence="6">
    <location>
        <position position="200"/>
    </location>
    <ligand>
        <name>Zn(2+)</name>
        <dbReference type="ChEBI" id="CHEBI:29105"/>
    </ligand>
</feature>
<accession>A0ABR1JVQ5</accession>
<name>A0ABR1JVQ5_9AGAR</name>
<dbReference type="PANTHER" id="PTHR11085:SF8">
    <property type="entry name" value="NAD-DEPENDENT HISTONE DEACETYLASE HST3"/>
    <property type="match status" value="1"/>
</dbReference>
<evidence type="ECO:0000256" key="1">
    <source>
        <dbReference type="ARBA" id="ARBA00004173"/>
    </source>
</evidence>
<evidence type="ECO:0000313" key="11">
    <source>
        <dbReference type="Proteomes" id="UP001498398"/>
    </source>
</evidence>
<keyword evidence="6" id="KW-0479">Metal-binding</keyword>
<comment type="caution">
    <text evidence="10">The sequence shown here is derived from an EMBL/GenBank/DDBJ whole genome shotgun (WGS) entry which is preliminary data.</text>
</comment>
<feature type="binding site" evidence="6">
    <location>
        <position position="178"/>
    </location>
    <ligand>
        <name>Zn(2+)</name>
        <dbReference type="ChEBI" id="CHEBI:29105"/>
    </ligand>
</feature>
<dbReference type="PROSITE" id="PS50305">
    <property type="entry name" value="SIRTUIN"/>
    <property type="match status" value="1"/>
</dbReference>